<evidence type="ECO:0000256" key="1">
    <source>
        <dbReference type="SAM" id="Phobius"/>
    </source>
</evidence>
<dbReference type="HOGENOM" id="CLU_1493048_0_0_2"/>
<keyword evidence="1" id="KW-1133">Transmembrane helix</keyword>
<sequence>MDIFLFISIILWVILGIGALISDQKSIIGTGVVVVSIIYLAKVSHGNNDILAFIAVFLLWLSLSLLSLAWSLRGINRKEVESACSFASLGYLPILTVLLLKYGAIAFVGIFLWLGLWYGFRIVCHHEKTRIVLVYLPAVLVAVLFRTPLAIPYGILLWWLHEDVEKLWCMRENARGAKIG</sequence>
<accession>I3ZS42</accession>
<proteinExistence type="predicted"/>
<dbReference type="AlphaFoldDB" id="I3ZS42"/>
<evidence type="ECO:0000313" key="2">
    <source>
        <dbReference type="EMBL" id="AFL94526.1"/>
    </source>
</evidence>
<protein>
    <submittedName>
        <fullName evidence="2">Uncharacterized protein</fullName>
    </submittedName>
</protein>
<dbReference type="EMBL" id="CP003651">
    <property type="protein sequence ID" value="AFL94526.1"/>
    <property type="molecule type" value="Genomic_DNA"/>
</dbReference>
<dbReference type="KEGG" id="thm:CL1_0315"/>
<reference evidence="2 3" key="1">
    <citation type="journal article" date="2012" name="J. Bacteriol.">
        <title>Complete Genome Sequence of the Hyperthermophilic Archaeon Thermococcus sp. Strain CL1, Isolated from a Paralvinella sp. Polychaete Worm Collected from a Hydrothermal Vent.</title>
        <authorList>
            <person name="Jung J.H."/>
            <person name="Holden J.F."/>
            <person name="Seo D.H."/>
            <person name="Park K.H."/>
            <person name="Shin H."/>
            <person name="Ryu S."/>
            <person name="Lee J.H."/>
            <person name="Park C.S."/>
        </authorList>
    </citation>
    <scope>NUCLEOTIDE SEQUENCE [LARGE SCALE GENOMIC DNA]</scope>
    <source>
        <strain evidence="3">DSM 27260 / KACC 17922 / CL1</strain>
    </source>
</reference>
<gene>
    <name evidence="2" type="ORF">CL1_0315</name>
</gene>
<dbReference type="STRING" id="163003.CL1_0315"/>
<feature type="transmembrane region" description="Helical" evidence="1">
    <location>
        <begin position="92"/>
        <end position="120"/>
    </location>
</feature>
<feature type="transmembrane region" description="Helical" evidence="1">
    <location>
        <begin position="5"/>
        <end position="21"/>
    </location>
</feature>
<feature type="transmembrane region" description="Helical" evidence="1">
    <location>
        <begin position="132"/>
        <end position="160"/>
    </location>
</feature>
<organism evidence="2 3">
    <name type="scientific">Thermococcus cleftensis (strain DSM 27260 / KACC 17922 / CL1)</name>
    <dbReference type="NCBI Taxonomy" id="163003"/>
    <lineage>
        <taxon>Archaea</taxon>
        <taxon>Methanobacteriati</taxon>
        <taxon>Methanobacteriota</taxon>
        <taxon>Thermococci</taxon>
        <taxon>Thermococcales</taxon>
        <taxon>Thermococcaceae</taxon>
        <taxon>Thermococcus</taxon>
    </lineage>
</organism>
<name>I3ZS42_THECF</name>
<keyword evidence="1" id="KW-0812">Transmembrane</keyword>
<feature type="transmembrane region" description="Helical" evidence="1">
    <location>
        <begin position="50"/>
        <end position="72"/>
    </location>
</feature>
<keyword evidence="3" id="KW-1185">Reference proteome</keyword>
<feature type="transmembrane region" description="Helical" evidence="1">
    <location>
        <begin position="27"/>
        <end position="43"/>
    </location>
</feature>
<dbReference type="Proteomes" id="UP000006064">
    <property type="component" value="Chromosome"/>
</dbReference>
<evidence type="ECO:0000313" key="3">
    <source>
        <dbReference type="Proteomes" id="UP000006064"/>
    </source>
</evidence>
<keyword evidence="1" id="KW-0472">Membrane</keyword>